<keyword evidence="3" id="KW-1185">Reference proteome</keyword>
<evidence type="ECO:0000313" key="2">
    <source>
        <dbReference type="EMBL" id="KAK3674358.1"/>
    </source>
</evidence>
<feature type="compositionally biased region" description="Low complexity" evidence="1">
    <location>
        <begin position="21"/>
        <end position="46"/>
    </location>
</feature>
<reference evidence="2" key="1">
    <citation type="submission" date="2023-07" db="EMBL/GenBank/DDBJ databases">
        <title>Black Yeasts Isolated from many extreme environments.</title>
        <authorList>
            <person name="Coleine C."/>
            <person name="Stajich J.E."/>
            <person name="Selbmann L."/>
        </authorList>
    </citation>
    <scope>NUCLEOTIDE SEQUENCE</scope>
    <source>
        <strain evidence="2">CCFEE 5485</strain>
    </source>
</reference>
<proteinExistence type="predicted"/>
<evidence type="ECO:0000256" key="1">
    <source>
        <dbReference type="SAM" id="MobiDB-lite"/>
    </source>
</evidence>
<gene>
    <name evidence="2" type="ORF">LTR78_005827</name>
</gene>
<dbReference type="PANTHER" id="PTHR42085">
    <property type="entry name" value="F-BOX DOMAIN-CONTAINING PROTEIN"/>
    <property type="match status" value="1"/>
</dbReference>
<accession>A0AAE0WMF5</accession>
<evidence type="ECO:0000313" key="3">
    <source>
        <dbReference type="Proteomes" id="UP001274830"/>
    </source>
</evidence>
<dbReference type="AlphaFoldDB" id="A0AAE0WMF5"/>
<comment type="caution">
    <text evidence="2">The sequence shown here is derived from an EMBL/GenBank/DDBJ whole genome shotgun (WGS) entry which is preliminary data.</text>
</comment>
<dbReference type="Proteomes" id="UP001274830">
    <property type="component" value="Unassembled WGS sequence"/>
</dbReference>
<sequence>MALSMDFWSSLAAEVVDILSPDTINSPSSPTPTSSTPLSTPSGTASAPFPLLDLPAELRTRIYTHALRHEENAGVIAPPYSVLGKPPTHHPAKEAQLLRVAAERALVNATCLDARISNKVDFPKLVLGISAKELRKAWATLEKSTDMCLYRNGNGAMRLFDGHVCTLKCLIQPNLTKVSKAVRQETLPIFYSCNRFEIRGLGGTRIEGHDVYWASDAGDYARRWWRSLADNNLRSIKHLYLSTSEAD</sequence>
<name>A0AAE0WMF5_9PEZI</name>
<organism evidence="2 3">
    <name type="scientific">Recurvomyces mirabilis</name>
    <dbReference type="NCBI Taxonomy" id="574656"/>
    <lineage>
        <taxon>Eukaryota</taxon>
        <taxon>Fungi</taxon>
        <taxon>Dikarya</taxon>
        <taxon>Ascomycota</taxon>
        <taxon>Pezizomycotina</taxon>
        <taxon>Dothideomycetes</taxon>
        <taxon>Dothideomycetidae</taxon>
        <taxon>Mycosphaerellales</taxon>
        <taxon>Teratosphaeriaceae</taxon>
        <taxon>Recurvomyces</taxon>
    </lineage>
</organism>
<feature type="region of interest" description="Disordered" evidence="1">
    <location>
        <begin position="21"/>
        <end position="48"/>
    </location>
</feature>
<protein>
    <submittedName>
        <fullName evidence="2">Uncharacterized protein</fullName>
    </submittedName>
</protein>
<dbReference type="PANTHER" id="PTHR42085:SF1">
    <property type="entry name" value="F-BOX DOMAIN-CONTAINING PROTEIN"/>
    <property type="match status" value="1"/>
</dbReference>
<dbReference type="InterPro" id="IPR038883">
    <property type="entry name" value="AN11006-like"/>
</dbReference>
<dbReference type="EMBL" id="JAUTXT010000020">
    <property type="protein sequence ID" value="KAK3674358.1"/>
    <property type="molecule type" value="Genomic_DNA"/>
</dbReference>